<dbReference type="PANTHER" id="PTHR30347:SF1">
    <property type="entry name" value="MECHANOSENSITIVE CHANNEL MSCK"/>
    <property type="match status" value="1"/>
</dbReference>
<dbReference type="GO" id="GO:0008381">
    <property type="term" value="F:mechanosensitive monoatomic ion channel activity"/>
    <property type="evidence" value="ECO:0007669"/>
    <property type="project" value="UniProtKB-ARBA"/>
</dbReference>
<name>A0A840HTH4_9SPHN</name>
<feature type="transmembrane region" description="Helical" evidence="7">
    <location>
        <begin position="94"/>
        <end position="115"/>
    </location>
</feature>
<comment type="similarity">
    <text evidence="2">Belongs to the MscS (TC 1.A.23) family.</text>
</comment>
<dbReference type="SUPFAM" id="SSF82861">
    <property type="entry name" value="Mechanosensitive channel protein MscS (YggB), transmembrane region"/>
    <property type="match status" value="1"/>
</dbReference>
<reference evidence="10 11" key="1">
    <citation type="submission" date="2020-08" db="EMBL/GenBank/DDBJ databases">
        <title>Genomic Encyclopedia of Type Strains, Phase IV (KMG-IV): sequencing the most valuable type-strain genomes for metagenomic binning, comparative biology and taxonomic classification.</title>
        <authorList>
            <person name="Goeker M."/>
        </authorList>
    </citation>
    <scope>NUCLEOTIDE SEQUENCE [LARGE SCALE GENOMIC DNA]</scope>
    <source>
        <strain evidence="10 11">DSM 7465</strain>
    </source>
</reference>
<dbReference type="Proteomes" id="UP000575068">
    <property type="component" value="Unassembled WGS sequence"/>
</dbReference>
<comment type="caution">
    <text evidence="10">The sequence shown here is derived from an EMBL/GenBank/DDBJ whole genome shotgun (WGS) entry which is preliminary data.</text>
</comment>
<dbReference type="Gene3D" id="1.10.287.1260">
    <property type="match status" value="1"/>
</dbReference>
<feature type="transmembrane region" description="Helical" evidence="7">
    <location>
        <begin position="71"/>
        <end position="88"/>
    </location>
</feature>
<organism evidence="10 11">
    <name type="scientific">Rhizorhapis suberifaciens</name>
    <name type="common">corky root of lettuce</name>
    <dbReference type="NCBI Taxonomy" id="13656"/>
    <lineage>
        <taxon>Bacteria</taxon>
        <taxon>Pseudomonadati</taxon>
        <taxon>Pseudomonadota</taxon>
        <taxon>Alphaproteobacteria</taxon>
        <taxon>Sphingomonadales</taxon>
        <taxon>Sphingomonadaceae</taxon>
        <taxon>Rhizorhapis</taxon>
    </lineage>
</organism>
<feature type="domain" description="Mechanosensitive ion channel MscS C-terminal" evidence="9">
    <location>
        <begin position="324"/>
        <end position="407"/>
    </location>
</feature>
<dbReference type="SUPFAM" id="SSF50182">
    <property type="entry name" value="Sm-like ribonucleoproteins"/>
    <property type="match status" value="1"/>
</dbReference>
<keyword evidence="6 7" id="KW-0472">Membrane</keyword>
<keyword evidence="5 7" id="KW-1133">Transmembrane helix</keyword>
<keyword evidence="3" id="KW-1003">Cell membrane</keyword>
<dbReference type="RefSeq" id="WP_184474628.1">
    <property type="nucleotide sequence ID" value="NZ_JACHOV010000003.1"/>
</dbReference>
<feature type="transmembrane region" description="Helical" evidence="7">
    <location>
        <begin position="164"/>
        <end position="184"/>
    </location>
</feature>
<dbReference type="GO" id="GO:0005886">
    <property type="term" value="C:plasma membrane"/>
    <property type="evidence" value="ECO:0007669"/>
    <property type="project" value="UniProtKB-SubCell"/>
</dbReference>
<dbReference type="Pfam" id="PF00924">
    <property type="entry name" value="MS_channel_2nd"/>
    <property type="match status" value="1"/>
</dbReference>
<evidence type="ECO:0000313" key="11">
    <source>
        <dbReference type="Proteomes" id="UP000575068"/>
    </source>
</evidence>
<dbReference type="InterPro" id="IPR052702">
    <property type="entry name" value="MscS-like_channel"/>
</dbReference>
<dbReference type="AlphaFoldDB" id="A0A840HTH4"/>
<dbReference type="EMBL" id="JACHOV010000003">
    <property type="protein sequence ID" value="MBB4640806.1"/>
    <property type="molecule type" value="Genomic_DNA"/>
</dbReference>
<dbReference type="InterPro" id="IPR006685">
    <property type="entry name" value="MscS_channel_2nd"/>
</dbReference>
<evidence type="ECO:0000256" key="5">
    <source>
        <dbReference type="ARBA" id="ARBA00022989"/>
    </source>
</evidence>
<dbReference type="InterPro" id="IPR011066">
    <property type="entry name" value="MscS_channel_C_sf"/>
</dbReference>
<dbReference type="InterPro" id="IPR023408">
    <property type="entry name" value="MscS_beta-dom_sf"/>
</dbReference>
<proteinExistence type="inferred from homology"/>
<dbReference type="InterPro" id="IPR010920">
    <property type="entry name" value="LSM_dom_sf"/>
</dbReference>
<evidence type="ECO:0000256" key="7">
    <source>
        <dbReference type="SAM" id="Phobius"/>
    </source>
</evidence>
<evidence type="ECO:0000256" key="4">
    <source>
        <dbReference type="ARBA" id="ARBA00022692"/>
    </source>
</evidence>
<evidence type="ECO:0000313" key="10">
    <source>
        <dbReference type="EMBL" id="MBB4640806.1"/>
    </source>
</evidence>
<dbReference type="InterPro" id="IPR011014">
    <property type="entry name" value="MscS_channel_TM-2"/>
</dbReference>
<comment type="subcellular location">
    <subcellularLocation>
        <location evidence="1">Cell membrane</location>
        <topology evidence="1">Multi-pass membrane protein</topology>
    </subcellularLocation>
</comment>
<gene>
    <name evidence="10" type="ORF">HNQ99_001099</name>
</gene>
<feature type="transmembrane region" description="Helical" evidence="7">
    <location>
        <begin position="122"/>
        <end position="144"/>
    </location>
</feature>
<dbReference type="InterPro" id="IPR049278">
    <property type="entry name" value="MS_channel_C"/>
</dbReference>
<feature type="domain" description="Mechanosensitive ion channel MscS" evidence="8">
    <location>
        <begin position="251"/>
        <end position="316"/>
    </location>
</feature>
<keyword evidence="4 7" id="KW-0812">Transmembrane</keyword>
<dbReference type="Gene3D" id="2.30.30.60">
    <property type="match status" value="1"/>
</dbReference>
<evidence type="ECO:0000256" key="6">
    <source>
        <dbReference type="ARBA" id="ARBA00023136"/>
    </source>
</evidence>
<evidence type="ECO:0000259" key="9">
    <source>
        <dbReference type="Pfam" id="PF21082"/>
    </source>
</evidence>
<sequence>MTPPHALLAGWGLSLPQGQASIEAAISAGIAIAIMIAAWLFARWACPRLQQLWMEKAGVHGEGLGRRMAPLLRYSLAALLLALAANLWPWTDHAAFVLGVFLAVATAMLVSHLLRGLHMPRWISLPVALLVLVAIISSNVGGFVPLTDALERIGFNAGQRRFSLLSVLTLLITIVALFAGVRLANRVVGHSISRVRDLDPTQSLLAQKLAAIALVVAAFFIGIDIAGIDLTTFAVFSGALGLAVGFGLQKTFGNLIAGIILLMDRSIKPGDVIVIGDSIGAVNKIGVRAVSIITRDGKEHLIPNENLMTQEVENWSYSDRNVRVRIPVGVAYSCDIKLAQKLMLQAATDSPRVLRTPKPNVWLTAFGQSSVEHEILVWISDPESGIGGVKSDVLGRLWDLFQEHEIQVPFQQHDIHIRSMPDRTGEQPPQQV</sequence>
<accession>A0A840HTH4</accession>
<dbReference type="PANTHER" id="PTHR30347">
    <property type="entry name" value="POTASSIUM CHANNEL RELATED"/>
    <property type="match status" value="1"/>
</dbReference>
<protein>
    <submittedName>
        <fullName evidence="10">Small-conductance mechanosensitive channel</fullName>
    </submittedName>
</protein>
<feature type="transmembrane region" description="Helical" evidence="7">
    <location>
        <begin position="205"/>
        <end position="228"/>
    </location>
</feature>
<keyword evidence="11" id="KW-1185">Reference proteome</keyword>
<evidence type="ECO:0000256" key="2">
    <source>
        <dbReference type="ARBA" id="ARBA00008017"/>
    </source>
</evidence>
<feature type="transmembrane region" description="Helical" evidence="7">
    <location>
        <begin position="234"/>
        <end position="262"/>
    </location>
</feature>
<dbReference type="Pfam" id="PF21082">
    <property type="entry name" value="MS_channel_3rd"/>
    <property type="match status" value="1"/>
</dbReference>
<evidence type="ECO:0000256" key="1">
    <source>
        <dbReference type="ARBA" id="ARBA00004651"/>
    </source>
</evidence>
<dbReference type="SUPFAM" id="SSF82689">
    <property type="entry name" value="Mechanosensitive channel protein MscS (YggB), C-terminal domain"/>
    <property type="match status" value="1"/>
</dbReference>
<evidence type="ECO:0000256" key="3">
    <source>
        <dbReference type="ARBA" id="ARBA00022475"/>
    </source>
</evidence>
<dbReference type="Gene3D" id="3.30.70.100">
    <property type="match status" value="1"/>
</dbReference>
<feature type="transmembrane region" description="Helical" evidence="7">
    <location>
        <begin position="20"/>
        <end position="42"/>
    </location>
</feature>
<evidence type="ECO:0000259" key="8">
    <source>
        <dbReference type="Pfam" id="PF00924"/>
    </source>
</evidence>